<gene>
    <name evidence="1" type="ORF">BAE44_0024480</name>
</gene>
<evidence type="ECO:0008006" key="3">
    <source>
        <dbReference type="Google" id="ProtNLM"/>
    </source>
</evidence>
<dbReference type="OrthoDB" id="670854at2759"/>
<keyword evidence="2" id="KW-1185">Reference proteome</keyword>
<dbReference type="PANTHER" id="PTHR32141">
    <property type="match status" value="1"/>
</dbReference>
<dbReference type="EMBL" id="LWDX02069784">
    <property type="protein sequence ID" value="OEL14502.1"/>
    <property type="molecule type" value="Genomic_DNA"/>
</dbReference>
<reference evidence="1 2" key="1">
    <citation type="submission" date="2016-09" db="EMBL/GenBank/DDBJ databases">
        <title>The draft genome of Dichanthelium oligosanthes: A C3 panicoid grass species.</title>
        <authorList>
            <person name="Studer A.J."/>
            <person name="Schnable J.C."/>
            <person name="Brutnell T.P."/>
        </authorList>
    </citation>
    <scope>NUCLEOTIDE SEQUENCE [LARGE SCALE GENOMIC DNA]</scope>
    <source>
        <strain evidence="2">cv. Kellogg 1175</strain>
        <tissue evidence="1">Leaf</tissue>
    </source>
</reference>
<name>A0A1E5UNQ1_9POAL</name>
<organism evidence="1 2">
    <name type="scientific">Dichanthelium oligosanthes</name>
    <dbReference type="NCBI Taxonomy" id="888268"/>
    <lineage>
        <taxon>Eukaryota</taxon>
        <taxon>Viridiplantae</taxon>
        <taxon>Streptophyta</taxon>
        <taxon>Embryophyta</taxon>
        <taxon>Tracheophyta</taxon>
        <taxon>Spermatophyta</taxon>
        <taxon>Magnoliopsida</taxon>
        <taxon>Liliopsida</taxon>
        <taxon>Poales</taxon>
        <taxon>Poaceae</taxon>
        <taxon>PACMAD clade</taxon>
        <taxon>Panicoideae</taxon>
        <taxon>Panicodae</taxon>
        <taxon>Paniceae</taxon>
        <taxon>Dichantheliinae</taxon>
        <taxon>Dichanthelium</taxon>
    </lineage>
</organism>
<dbReference type="InterPro" id="IPR055302">
    <property type="entry name" value="F-box_dom-containing"/>
</dbReference>
<comment type="caution">
    <text evidence="1">The sequence shown here is derived from an EMBL/GenBank/DDBJ whole genome shotgun (WGS) entry which is preliminary data.</text>
</comment>
<accession>A0A1E5UNQ1</accession>
<dbReference type="AlphaFoldDB" id="A0A1E5UNQ1"/>
<evidence type="ECO:0000313" key="2">
    <source>
        <dbReference type="Proteomes" id="UP000095767"/>
    </source>
</evidence>
<dbReference type="PANTHER" id="PTHR32141:SF26">
    <property type="entry name" value="OS08G0328600 PROTEIN"/>
    <property type="match status" value="1"/>
</dbReference>
<sequence length="351" mass="40504">MEDRTGTASVPGVRLRCRTITKLVLQLCGMECQVRNGDRGSIEIDAQRLRYFRYKGTERRFSLTSPAPDMAVLERHFLRDSWYNASQHHKDETRVLFWQLARNFANARALKLKVSYLEDIAVSKARRTELLCTFRNAVRLELEAAHHPTSKAAAVAIATLLRCCPVVRDLRLKLTTAPSDFVKDPGYGELFLERKARLDYDKSVNRYMRRHRLNPVISLDDNNKYDELLDIPGLSGHSFACLQGSLRRVGLQFRLDNSSCFGIRLVKFFTDNARLLEEIRVDSGNRKLCEHMNLNVERWIAPTSSKVCLKRKNFTESSWKFSEMPRQSPNSRTDLSELATSFTVLPLERRM</sequence>
<protein>
    <recommendedName>
        <fullName evidence="3">FBD domain-containing protein</fullName>
    </recommendedName>
</protein>
<evidence type="ECO:0000313" key="1">
    <source>
        <dbReference type="EMBL" id="OEL14502.1"/>
    </source>
</evidence>
<dbReference type="Proteomes" id="UP000095767">
    <property type="component" value="Unassembled WGS sequence"/>
</dbReference>
<proteinExistence type="predicted"/>